<dbReference type="Pfam" id="PF17827">
    <property type="entry name" value="PrmC_N"/>
    <property type="match status" value="1"/>
</dbReference>
<dbReference type="HAMAP" id="MF_02126">
    <property type="entry name" value="RF_methyltr_PrmC"/>
    <property type="match status" value="1"/>
</dbReference>
<dbReference type="NCBIfam" id="TIGR00536">
    <property type="entry name" value="hemK_fam"/>
    <property type="match status" value="1"/>
</dbReference>
<dbReference type="InterPro" id="IPR040758">
    <property type="entry name" value="PrmC_N"/>
</dbReference>
<sequence length="271" mass="29264">MPTINQALRHAALPRLEARMLLAHITGLSHAAMVSAGHDELPVAQWLAYQALAARRLAGEPVAYLLGQREFYGRDFAVSPAVLIPRPETELLVETALDKLGRERQARVVDLGTGSGIIACTLALEAPQWQLSAVDLSPEALVVARHNAANLAARVTFYHGSWLAPLPQDAHYDAIVSNPPYIEQHDHHLAEGDVRFEPRMALTDESDGLACLRAIAAAAPERLLPGGWLLVEHGYDQGAACRALFQAAGLQQVATLQDLAGVDRVTLGQRP</sequence>
<dbReference type="GO" id="GO:0102559">
    <property type="term" value="F:peptide chain release factor N(5)-glutamine methyltransferase activity"/>
    <property type="evidence" value="ECO:0007669"/>
    <property type="project" value="UniProtKB-EC"/>
</dbReference>
<dbReference type="EMBL" id="JBHRYH010000023">
    <property type="protein sequence ID" value="MFC3626822.1"/>
    <property type="molecule type" value="Genomic_DNA"/>
</dbReference>
<feature type="binding site" evidence="5">
    <location>
        <position position="135"/>
    </location>
    <ligand>
        <name>S-adenosyl-L-methionine</name>
        <dbReference type="ChEBI" id="CHEBI:59789"/>
    </ligand>
</feature>
<evidence type="ECO:0000313" key="8">
    <source>
        <dbReference type="EMBL" id="MFC3626822.1"/>
    </source>
</evidence>
<dbReference type="GO" id="GO:0032259">
    <property type="term" value="P:methylation"/>
    <property type="evidence" value="ECO:0007669"/>
    <property type="project" value="UniProtKB-KW"/>
</dbReference>
<comment type="catalytic activity">
    <reaction evidence="4 5">
        <text>L-glutaminyl-[peptide chain release factor] + S-adenosyl-L-methionine = N(5)-methyl-L-glutaminyl-[peptide chain release factor] + S-adenosyl-L-homocysteine + H(+)</text>
        <dbReference type="Rhea" id="RHEA:42896"/>
        <dbReference type="Rhea" id="RHEA-COMP:10271"/>
        <dbReference type="Rhea" id="RHEA-COMP:10272"/>
        <dbReference type="ChEBI" id="CHEBI:15378"/>
        <dbReference type="ChEBI" id="CHEBI:30011"/>
        <dbReference type="ChEBI" id="CHEBI:57856"/>
        <dbReference type="ChEBI" id="CHEBI:59789"/>
        <dbReference type="ChEBI" id="CHEBI:61891"/>
        <dbReference type="EC" id="2.1.1.297"/>
    </reaction>
</comment>
<accession>A0ABV7TVY3</accession>
<dbReference type="Proteomes" id="UP001595636">
    <property type="component" value="Unassembled WGS sequence"/>
</dbReference>
<dbReference type="Pfam" id="PF05175">
    <property type="entry name" value="MTS"/>
    <property type="match status" value="1"/>
</dbReference>
<feature type="domain" description="Release factor glutamine methyltransferase N-terminal" evidence="7">
    <location>
        <begin position="6"/>
        <end position="67"/>
    </location>
</feature>
<keyword evidence="1 5" id="KW-0489">Methyltransferase</keyword>
<reference evidence="9" key="1">
    <citation type="journal article" date="2019" name="Int. J. Syst. Evol. Microbiol.">
        <title>The Global Catalogue of Microorganisms (GCM) 10K type strain sequencing project: providing services to taxonomists for standard genome sequencing and annotation.</title>
        <authorList>
            <consortium name="The Broad Institute Genomics Platform"/>
            <consortium name="The Broad Institute Genome Sequencing Center for Infectious Disease"/>
            <person name="Wu L."/>
            <person name="Ma J."/>
        </authorList>
    </citation>
    <scope>NUCLEOTIDE SEQUENCE [LARGE SCALE GENOMIC DNA]</scope>
    <source>
        <strain evidence="9">KCTC 42195</strain>
    </source>
</reference>
<keyword evidence="3 5" id="KW-0949">S-adenosyl-L-methionine</keyword>
<evidence type="ECO:0000259" key="7">
    <source>
        <dbReference type="Pfam" id="PF17827"/>
    </source>
</evidence>
<feature type="binding site" evidence="5">
    <location>
        <position position="162"/>
    </location>
    <ligand>
        <name>S-adenosyl-L-methionine</name>
        <dbReference type="ChEBI" id="CHEBI:59789"/>
    </ligand>
</feature>
<keyword evidence="9" id="KW-1185">Reference proteome</keyword>
<dbReference type="InterPro" id="IPR029063">
    <property type="entry name" value="SAM-dependent_MTases_sf"/>
</dbReference>
<feature type="domain" description="Methyltransferase small" evidence="6">
    <location>
        <begin position="89"/>
        <end position="188"/>
    </location>
</feature>
<dbReference type="PANTHER" id="PTHR18895">
    <property type="entry name" value="HEMK METHYLTRANSFERASE"/>
    <property type="match status" value="1"/>
</dbReference>
<evidence type="ECO:0000256" key="1">
    <source>
        <dbReference type="ARBA" id="ARBA00022603"/>
    </source>
</evidence>
<dbReference type="InterPro" id="IPR019874">
    <property type="entry name" value="RF_methyltr_PrmC"/>
</dbReference>
<proteinExistence type="inferred from homology"/>
<comment type="function">
    <text evidence="5">Methylates the class 1 translation termination release factors RF1/PrfA and RF2/PrfB on the glutamine residue of the universally conserved GGQ motif.</text>
</comment>
<protein>
    <recommendedName>
        <fullName evidence="5">Release factor glutamine methyltransferase</fullName>
        <shortName evidence="5">RF MTase</shortName>
        <ecNumber evidence="5">2.1.1.297</ecNumber>
    </recommendedName>
    <alternativeName>
        <fullName evidence="5">N5-glutamine methyltransferase PrmC</fullName>
    </alternativeName>
    <alternativeName>
        <fullName evidence="5">Protein-(glutamine-N5) MTase PrmC</fullName>
    </alternativeName>
    <alternativeName>
        <fullName evidence="5">Protein-glutamine N-methyltransferase PrmC</fullName>
    </alternativeName>
</protein>
<evidence type="ECO:0000256" key="5">
    <source>
        <dbReference type="HAMAP-Rule" id="MF_02126"/>
    </source>
</evidence>
<dbReference type="CDD" id="cd02440">
    <property type="entry name" value="AdoMet_MTases"/>
    <property type="match status" value="1"/>
</dbReference>
<dbReference type="InterPro" id="IPR050320">
    <property type="entry name" value="N5-glutamine_MTase"/>
</dbReference>
<dbReference type="PROSITE" id="PS00092">
    <property type="entry name" value="N6_MTASE"/>
    <property type="match status" value="1"/>
</dbReference>
<comment type="similarity">
    <text evidence="5">Belongs to the protein N5-glutamine methyltransferase family. PrmC subfamily.</text>
</comment>
<feature type="binding site" evidence="5">
    <location>
        <position position="178"/>
    </location>
    <ligand>
        <name>S-adenosyl-L-methionine</name>
        <dbReference type="ChEBI" id="CHEBI:59789"/>
    </ligand>
</feature>
<evidence type="ECO:0000256" key="3">
    <source>
        <dbReference type="ARBA" id="ARBA00022691"/>
    </source>
</evidence>
<organism evidence="8 9">
    <name type="scientific">Vogesella amnigena</name>
    <dbReference type="NCBI Taxonomy" id="1507449"/>
    <lineage>
        <taxon>Bacteria</taxon>
        <taxon>Pseudomonadati</taxon>
        <taxon>Pseudomonadota</taxon>
        <taxon>Betaproteobacteria</taxon>
        <taxon>Neisseriales</taxon>
        <taxon>Chromobacteriaceae</taxon>
        <taxon>Vogesella</taxon>
    </lineage>
</organism>
<dbReference type="PANTHER" id="PTHR18895:SF74">
    <property type="entry name" value="MTRF1L RELEASE FACTOR GLUTAMINE METHYLTRANSFERASE"/>
    <property type="match status" value="1"/>
</dbReference>
<evidence type="ECO:0000256" key="2">
    <source>
        <dbReference type="ARBA" id="ARBA00022679"/>
    </source>
</evidence>
<dbReference type="NCBIfam" id="TIGR03534">
    <property type="entry name" value="RF_mod_PrmC"/>
    <property type="match status" value="1"/>
</dbReference>
<dbReference type="InterPro" id="IPR004556">
    <property type="entry name" value="HemK-like"/>
</dbReference>
<feature type="binding site" evidence="5">
    <location>
        <begin position="178"/>
        <end position="181"/>
    </location>
    <ligand>
        <name>substrate</name>
    </ligand>
</feature>
<dbReference type="InterPro" id="IPR002052">
    <property type="entry name" value="DNA_methylase_N6_adenine_CS"/>
</dbReference>
<comment type="caution">
    <text evidence="8">The sequence shown here is derived from an EMBL/GenBank/DDBJ whole genome shotgun (WGS) entry which is preliminary data.</text>
</comment>
<dbReference type="RefSeq" id="WP_390279846.1">
    <property type="nucleotide sequence ID" value="NZ_JBHRYH010000023.1"/>
</dbReference>
<name>A0ABV7TVY3_9NEIS</name>
<feature type="binding site" evidence="5">
    <location>
        <begin position="112"/>
        <end position="116"/>
    </location>
    <ligand>
        <name>S-adenosyl-L-methionine</name>
        <dbReference type="ChEBI" id="CHEBI:59789"/>
    </ligand>
</feature>
<dbReference type="SUPFAM" id="SSF53335">
    <property type="entry name" value="S-adenosyl-L-methionine-dependent methyltransferases"/>
    <property type="match status" value="1"/>
</dbReference>
<keyword evidence="2 5" id="KW-0808">Transferase</keyword>
<dbReference type="InterPro" id="IPR007848">
    <property type="entry name" value="Small_mtfrase_dom"/>
</dbReference>
<gene>
    <name evidence="5 8" type="primary">prmC</name>
    <name evidence="8" type="ORF">ACFOKJ_11880</name>
</gene>
<dbReference type="Gene3D" id="1.10.8.10">
    <property type="entry name" value="DNA helicase RuvA subunit, C-terminal domain"/>
    <property type="match status" value="1"/>
</dbReference>
<evidence type="ECO:0000259" key="6">
    <source>
        <dbReference type="Pfam" id="PF05175"/>
    </source>
</evidence>
<dbReference type="EC" id="2.1.1.297" evidence="5"/>
<evidence type="ECO:0000313" key="9">
    <source>
        <dbReference type="Proteomes" id="UP001595636"/>
    </source>
</evidence>
<dbReference type="Gene3D" id="3.40.50.150">
    <property type="entry name" value="Vaccinia Virus protein VP39"/>
    <property type="match status" value="1"/>
</dbReference>
<evidence type="ECO:0000256" key="4">
    <source>
        <dbReference type="ARBA" id="ARBA00048391"/>
    </source>
</evidence>